<dbReference type="Proteomes" id="UP000008138">
    <property type="component" value="Chromosome"/>
</dbReference>
<comment type="similarity">
    <text evidence="1">Belongs to the UPF0215 family.</text>
</comment>
<dbReference type="STRING" id="999630.TUZN_1632"/>
<dbReference type="AlphaFoldDB" id="F2L2Q1"/>
<evidence type="ECO:0000313" key="3">
    <source>
        <dbReference type="Proteomes" id="UP000008138"/>
    </source>
</evidence>
<keyword evidence="3" id="KW-1185">Reference proteome</keyword>
<dbReference type="InterPro" id="IPR002802">
    <property type="entry name" value="Endo_dU"/>
</dbReference>
<dbReference type="GeneID" id="10361152"/>
<dbReference type="eggNOG" id="arCOG00928">
    <property type="taxonomic scope" value="Archaea"/>
</dbReference>
<dbReference type="PANTHER" id="PTHR39518:SF2">
    <property type="entry name" value="UPF0215 PROTEIN MJ1150"/>
    <property type="match status" value="1"/>
</dbReference>
<protein>
    <recommendedName>
        <fullName evidence="1">UPF0215 protein TUZN_1632</fullName>
    </recommendedName>
</protein>
<gene>
    <name evidence="2" type="ordered locus">TUZN_1632</name>
</gene>
<dbReference type="PIRSF" id="PIRSF006380">
    <property type="entry name" value="UCP006380"/>
    <property type="match status" value="1"/>
</dbReference>
<dbReference type="RefSeq" id="WP_013680434.1">
    <property type="nucleotide sequence ID" value="NC_015315.1"/>
</dbReference>
<evidence type="ECO:0000256" key="1">
    <source>
        <dbReference type="HAMAP-Rule" id="MF_00582"/>
    </source>
</evidence>
<dbReference type="HOGENOM" id="CLU_095956_0_0_2"/>
<reference evidence="2 3" key="1">
    <citation type="journal article" date="2011" name="J. Bacteriol.">
        <title>Complete genome sequence of the thermoacidophilic crenarchaeon Thermoproteus uzoniensis 768-20.</title>
        <authorList>
            <person name="Mardanov A.V."/>
            <person name="Gumerov V.M."/>
            <person name="Beletsky A.V."/>
            <person name="Prokofeva M.I."/>
            <person name="Bonch-Osmolovskaya E.A."/>
            <person name="Ravin N.V."/>
            <person name="Skryabin K.G."/>
        </authorList>
    </citation>
    <scope>NUCLEOTIDE SEQUENCE [LARGE SCALE GENOMIC DNA]</scope>
    <source>
        <strain evidence="2 3">768-20</strain>
    </source>
</reference>
<proteinExistence type="inferred from homology"/>
<dbReference type="HAMAP" id="MF_00582">
    <property type="entry name" value="UPF0215"/>
    <property type="match status" value="1"/>
</dbReference>
<sequence length="195" mass="21826">MSWLQKNFRVIGIAESFRLGEGRSIYAGVLMRRDGYIEAVAYGEATLGGVDGTAAALTVVERLRRPDIHMVMLDGCIVSFYNWIDGEAIWMNTGLPTACYVFEKPEGDVEAAVKKLFPDGPSRWERISRLGRPVEFAYPDGGRLYVRSWGLPPGDAYRAALLTRRYGKRPEPLRVARLLASAMRETLRRKGLTAV</sequence>
<dbReference type="PANTHER" id="PTHR39518">
    <property type="entry name" value="UPF0215 PROTEIN MJ1150"/>
    <property type="match status" value="1"/>
</dbReference>
<dbReference type="Gene3D" id="3.30.2170.10">
    <property type="entry name" value="archaeoglobus fulgidus dsm 4304 superfamily"/>
    <property type="match status" value="1"/>
</dbReference>
<accession>F2L2Q1</accession>
<dbReference type="Pfam" id="PF01949">
    <property type="entry name" value="Endo_dU"/>
    <property type="match status" value="1"/>
</dbReference>
<name>F2L2Q1_THEU7</name>
<dbReference type="KEGG" id="tuz:TUZN_1632"/>
<reference key="2">
    <citation type="submission" date="2011-03" db="EMBL/GenBank/DDBJ databases">
        <title>Complete genome sequence of the thermoacidophilic crenarchaeon Thermoproteus uzoniensis 768-20.</title>
        <authorList>
            <person name="Mardanov A.V."/>
            <person name="Gumerov V.M."/>
            <person name="Beletsky A.V."/>
            <person name="Prokofeva M.I."/>
            <person name="Bonch-Osmolovskaya E.A."/>
            <person name="Ravin N.V."/>
            <person name="Skryabin K.G."/>
        </authorList>
    </citation>
    <scope>NUCLEOTIDE SEQUENCE</scope>
    <source>
        <strain>768-20</strain>
    </source>
</reference>
<dbReference type="OrthoDB" id="15207at2157"/>
<dbReference type="EMBL" id="CP002590">
    <property type="protein sequence ID" value="AEA13099.1"/>
    <property type="molecule type" value="Genomic_DNA"/>
</dbReference>
<organism evidence="2 3">
    <name type="scientific">Thermoproteus uzoniensis (strain 768-20)</name>
    <dbReference type="NCBI Taxonomy" id="999630"/>
    <lineage>
        <taxon>Archaea</taxon>
        <taxon>Thermoproteota</taxon>
        <taxon>Thermoprotei</taxon>
        <taxon>Thermoproteales</taxon>
        <taxon>Thermoproteaceae</taxon>
        <taxon>Thermoproteus</taxon>
    </lineage>
</organism>
<evidence type="ECO:0000313" key="2">
    <source>
        <dbReference type="EMBL" id="AEA13099.1"/>
    </source>
</evidence>